<comment type="similarity">
    <text evidence="4">Belongs to the RuBisCO large chain family.</text>
</comment>
<dbReference type="InterPro" id="IPR033966">
    <property type="entry name" value="RuBisCO"/>
</dbReference>
<reference evidence="7" key="1">
    <citation type="journal article" date="2014" name="Int. J. Syst. Evol. Microbiol.">
        <title>Complete genome sequence of Corynebacterium casei LMG S-19264T (=DSM 44701T), isolated from a smear-ripened cheese.</title>
        <authorList>
            <consortium name="US DOE Joint Genome Institute (JGI-PGF)"/>
            <person name="Walter F."/>
            <person name="Albersmeier A."/>
            <person name="Kalinowski J."/>
            <person name="Ruckert C."/>
        </authorList>
    </citation>
    <scope>NUCLEOTIDE SEQUENCE</scope>
    <source>
        <strain evidence="7">KCTC 42249</strain>
    </source>
</reference>
<dbReference type="GO" id="GO:0000287">
    <property type="term" value="F:magnesium ion binding"/>
    <property type="evidence" value="ECO:0007669"/>
    <property type="project" value="InterPro"/>
</dbReference>
<dbReference type="SUPFAM" id="SSF54966">
    <property type="entry name" value="RuBisCO, large subunit, small (N-terminal) domain"/>
    <property type="match status" value="1"/>
</dbReference>
<keyword evidence="8" id="KW-1185">Reference proteome</keyword>
<evidence type="ECO:0000256" key="3">
    <source>
        <dbReference type="ARBA" id="ARBA00022842"/>
    </source>
</evidence>
<protein>
    <submittedName>
        <fullName evidence="7">Ribulose bisphosphate carboxylaseoxygenase large subunit</fullName>
    </submittedName>
</protein>
<evidence type="ECO:0000256" key="2">
    <source>
        <dbReference type="ARBA" id="ARBA00022723"/>
    </source>
</evidence>
<dbReference type="InterPro" id="IPR000685">
    <property type="entry name" value="RuBisCO_lsu_C"/>
</dbReference>
<dbReference type="SFLD" id="SFLDS00014">
    <property type="entry name" value="RuBisCO"/>
    <property type="match status" value="1"/>
</dbReference>
<dbReference type="InterPro" id="IPR020878">
    <property type="entry name" value="RuBisCo_large_chain_AS"/>
</dbReference>
<feature type="domain" description="Ribulose bisphosphate carboxylase large subunit ferrodoxin-like N-terminal" evidence="6">
    <location>
        <begin position="15"/>
        <end position="129"/>
    </location>
</feature>
<dbReference type="AlphaFoldDB" id="A0A8J3DSS5"/>
<dbReference type="PROSITE" id="PS00157">
    <property type="entry name" value="RUBISCO_LARGE"/>
    <property type="match status" value="1"/>
</dbReference>
<name>A0A8J3DSS5_9HYPH</name>
<dbReference type="Proteomes" id="UP000630142">
    <property type="component" value="Unassembled WGS sequence"/>
</dbReference>
<dbReference type="Gene3D" id="3.30.70.150">
    <property type="entry name" value="RuBisCO large subunit, N-terminal domain"/>
    <property type="match status" value="1"/>
</dbReference>
<dbReference type="EMBL" id="BMZQ01000004">
    <property type="protein sequence ID" value="GHD22024.1"/>
    <property type="molecule type" value="Genomic_DNA"/>
</dbReference>
<comment type="caution">
    <text evidence="7">The sequence shown here is derived from an EMBL/GenBank/DDBJ whole genome shotgun (WGS) entry which is preliminary data.</text>
</comment>
<feature type="domain" description="Ribulose bisphosphate carboxylase large subunit C-terminal" evidence="5">
    <location>
        <begin position="139"/>
        <end position="419"/>
    </location>
</feature>
<accession>A0A8J3DSS5</accession>
<evidence type="ECO:0000259" key="5">
    <source>
        <dbReference type="Pfam" id="PF00016"/>
    </source>
</evidence>
<reference evidence="7" key="2">
    <citation type="submission" date="2020-09" db="EMBL/GenBank/DDBJ databases">
        <authorList>
            <person name="Sun Q."/>
            <person name="Kim S."/>
        </authorList>
    </citation>
    <scope>NUCLEOTIDE SEQUENCE</scope>
    <source>
        <strain evidence="7">KCTC 42249</strain>
    </source>
</reference>
<comment type="cofactor">
    <cofactor evidence="1">
        <name>Mg(2+)</name>
        <dbReference type="ChEBI" id="CHEBI:18420"/>
    </cofactor>
</comment>
<organism evidence="7 8">
    <name type="scientific">Tianweitania populi</name>
    <dbReference type="NCBI Taxonomy" id="1607949"/>
    <lineage>
        <taxon>Bacteria</taxon>
        <taxon>Pseudomonadati</taxon>
        <taxon>Pseudomonadota</taxon>
        <taxon>Alphaproteobacteria</taxon>
        <taxon>Hyphomicrobiales</taxon>
        <taxon>Phyllobacteriaceae</taxon>
        <taxon>Tianweitania</taxon>
    </lineage>
</organism>
<sequence length="424" mass="45522">MAEEHFEAEYLIETPLDPAKVAEIMAGEQSSGTFIRVAGETDDLRARARAEVIAVDSLEERPEPTLPSAWLQRRGIAGPFKRARIRIRFPIANIGVNLSALASTVAGNLYDLGEVTGLRLQTITLPSSYRRRYRMPKQGIAGTRALMKAGEGPLLGSIIKPNVGMSSAETAAQVVILCQAGIDFIKDDEISANPDHAPLRERIPAVMAEIKRAEDRSGRRVMMAFNITDDTDAMRRHADLVAREGGTCVMANLNWCGFSAVETLRRSTDLALHGHRNGFGALSRCEVLGIGFGAYQVLWRLAGVDHMHVHGLDGKFAQDNQEVIDSTALCLTPLDDQSDDRVLPAFSSGQWAGTVPATRQAAGGDDFLFMAGGGIAGHPGGAAAGVESIRAAFEATRTGQTLKDAAKSSQPLRQALEFFGSKAA</sequence>
<dbReference type="PANTHER" id="PTHR42704:SF17">
    <property type="entry name" value="RIBULOSE BISPHOSPHATE CARBOXYLASE LARGE CHAIN"/>
    <property type="match status" value="1"/>
</dbReference>
<evidence type="ECO:0000259" key="6">
    <source>
        <dbReference type="Pfam" id="PF02788"/>
    </source>
</evidence>
<dbReference type="InterPro" id="IPR017443">
    <property type="entry name" value="RuBisCO_lsu_fd_N"/>
</dbReference>
<dbReference type="PANTHER" id="PTHR42704">
    <property type="entry name" value="RIBULOSE BISPHOSPHATE CARBOXYLASE"/>
    <property type="match status" value="1"/>
</dbReference>
<dbReference type="SFLD" id="SFLDG00301">
    <property type="entry name" value="RuBisCO-like_proteins"/>
    <property type="match status" value="1"/>
</dbReference>
<evidence type="ECO:0000313" key="8">
    <source>
        <dbReference type="Proteomes" id="UP000630142"/>
    </source>
</evidence>
<dbReference type="GO" id="GO:0015977">
    <property type="term" value="P:carbon fixation"/>
    <property type="evidence" value="ECO:0007669"/>
    <property type="project" value="InterPro"/>
</dbReference>
<dbReference type="Pfam" id="PF00016">
    <property type="entry name" value="RuBisCO_large"/>
    <property type="match status" value="1"/>
</dbReference>
<dbReference type="GO" id="GO:0016984">
    <property type="term" value="F:ribulose-bisphosphate carboxylase activity"/>
    <property type="evidence" value="ECO:0007669"/>
    <property type="project" value="InterPro"/>
</dbReference>
<dbReference type="Pfam" id="PF02788">
    <property type="entry name" value="RuBisCO_large_N"/>
    <property type="match status" value="1"/>
</dbReference>
<dbReference type="InterPro" id="IPR036422">
    <property type="entry name" value="RuBisCO_lsu_N_sf"/>
</dbReference>
<keyword evidence="2" id="KW-0479">Metal-binding</keyword>
<dbReference type="SUPFAM" id="SSF51649">
    <property type="entry name" value="RuBisCo, C-terminal domain"/>
    <property type="match status" value="1"/>
</dbReference>
<proteinExistence type="inferred from homology"/>
<keyword evidence="3" id="KW-0460">Magnesium</keyword>
<dbReference type="InterPro" id="IPR036376">
    <property type="entry name" value="RuBisCO_lsu_C_sf"/>
</dbReference>
<gene>
    <name evidence="7" type="ORF">GCM10016234_36050</name>
</gene>
<evidence type="ECO:0000313" key="7">
    <source>
        <dbReference type="EMBL" id="GHD22024.1"/>
    </source>
</evidence>
<evidence type="ECO:0000256" key="1">
    <source>
        <dbReference type="ARBA" id="ARBA00001946"/>
    </source>
</evidence>
<dbReference type="Gene3D" id="3.20.20.110">
    <property type="entry name" value="Ribulose bisphosphate carboxylase, large subunit, C-terminal domain"/>
    <property type="match status" value="1"/>
</dbReference>
<evidence type="ECO:0000256" key="4">
    <source>
        <dbReference type="RuleBase" id="RU003834"/>
    </source>
</evidence>